<sequence>MSLYDLNLSAIAERNGRWHEKVTEVEGKKEQLPNSLEGVESNVTRDGNFAVTIIVGDRKVRLNSGFRPMEEAERWAKQYSFQNVTNVVTMFGLGNGYFCKAIQKKLTEEGHFFIYEPSPDIFFHALEEYDLRDLILDERIVIGVEGINEFDVHIALKEALNITNLRNHEICVHPQYDEIFKDSWSEFKEDIKNCVSHAVINHNTMMYFAKVSMTNTLQNIKYLRQCNTFIELREVIPTDLPVVVVAAGPSVEESIEGLRKMKGKGIIIAVDRILDFLLDREIVPDFVVSVDPNKLITNFSKRDDVAVPLFCFMDSKAGIMERHKGKKIFCNVGSFIGEIFEKIKGYAPLVPTSASVATVAFSIAVQIGFRKIVLVGQDLAYSGSTTHAGGITSNPYSSDVIMVEGVDGNKVPSRYDWQEFIMWYEDVIKLYPQIEVIDTKTKGAKIMGTKNMSLEEAVSIENDKCLDVQDVLEQIPPTFSDAEFLEVVEFLKENFKILDQIKKKAQDGVRVCCDLIDMTKKGRLQSRAVDRSLEKVRSINEFILEQPIYVFMDAAVKQNFQEKFIDSTSLGTDEVSNSLKVFDTTRSMFHAIDEVVSELKPVLKEAMDSFIEE</sequence>
<dbReference type="RefSeq" id="WP_092558977.1">
    <property type="nucleotide sequence ID" value="NZ_FOYZ01000001.1"/>
</dbReference>
<dbReference type="AlphaFoldDB" id="A0A1I6HWL7"/>
<keyword evidence="3" id="KW-1185">Reference proteome</keyword>
<gene>
    <name evidence="2" type="ORF">SAMN05661086_00358</name>
</gene>
<feature type="domain" description="6-hydroxymethylpterin diphosphokinase MptE-like" evidence="1">
    <location>
        <begin position="215"/>
        <end position="382"/>
    </location>
</feature>
<accession>A0A1I6HWL7</accession>
<dbReference type="OrthoDB" id="5291305at2"/>
<evidence type="ECO:0000259" key="1">
    <source>
        <dbReference type="Pfam" id="PF01973"/>
    </source>
</evidence>
<dbReference type="Pfam" id="PF01973">
    <property type="entry name" value="MptE-like"/>
    <property type="match status" value="1"/>
</dbReference>
<dbReference type="Proteomes" id="UP000199659">
    <property type="component" value="Unassembled WGS sequence"/>
</dbReference>
<dbReference type="PANTHER" id="PTHR41786">
    <property type="entry name" value="MOTILITY ACCESSORY FACTOR MAF"/>
    <property type="match status" value="1"/>
</dbReference>
<evidence type="ECO:0000313" key="2">
    <source>
        <dbReference type="EMBL" id="SFR58851.1"/>
    </source>
</evidence>
<name>A0A1I6HWL7_9FIRM</name>
<proteinExistence type="predicted"/>
<protein>
    <submittedName>
        <fullName evidence="2">Uncharacterized conserved protein</fullName>
    </submittedName>
</protein>
<organism evidence="2 3">
    <name type="scientific">Anaeromicropila populeti</name>
    <dbReference type="NCBI Taxonomy" id="37658"/>
    <lineage>
        <taxon>Bacteria</taxon>
        <taxon>Bacillati</taxon>
        <taxon>Bacillota</taxon>
        <taxon>Clostridia</taxon>
        <taxon>Lachnospirales</taxon>
        <taxon>Lachnospiraceae</taxon>
        <taxon>Anaeromicropila</taxon>
    </lineage>
</organism>
<dbReference type="STRING" id="37658.SAMN05661086_00358"/>
<dbReference type="InterPro" id="IPR002826">
    <property type="entry name" value="MptE-like"/>
</dbReference>
<dbReference type="EMBL" id="FOYZ01000001">
    <property type="protein sequence ID" value="SFR58851.1"/>
    <property type="molecule type" value="Genomic_DNA"/>
</dbReference>
<reference evidence="2 3" key="1">
    <citation type="submission" date="2016-10" db="EMBL/GenBank/DDBJ databases">
        <authorList>
            <person name="de Groot N.N."/>
        </authorList>
    </citation>
    <scope>NUCLEOTIDE SEQUENCE [LARGE SCALE GENOMIC DNA]</scope>
    <source>
        <strain evidence="2 3">743A</strain>
    </source>
</reference>
<evidence type="ECO:0000313" key="3">
    <source>
        <dbReference type="Proteomes" id="UP000199659"/>
    </source>
</evidence>
<dbReference type="PANTHER" id="PTHR41786:SF1">
    <property type="entry name" value="6-HYDROXYMETHYLPTERIN DIPHOSPHOKINASE MPTE-LIKE DOMAIN-CONTAINING PROTEIN"/>
    <property type="match status" value="1"/>
</dbReference>